<dbReference type="InterPro" id="IPR011042">
    <property type="entry name" value="6-blade_b-propeller_TolB-like"/>
</dbReference>
<gene>
    <name evidence="3" type="ORF">GFC30_1235</name>
</gene>
<dbReference type="AlphaFoldDB" id="A0A160F399"/>
<evidence type="ECO:0000256" key="1">
    <source>
        <dbReference type="ARBA" id="ARBA00009820"/>
    </source>
</evidence>
<dbReference type="KEGG" id="aamy:GFC30_1235"/>
<evidence type="ECO:0000313" key="4">
    <source>
        <dbReference type="Proteomes" id="UP000076865"/>
    </source>
</evidence>
<proteinExistence type="inferred from homology"/>
<dbReference type="Pfam" id="PF07833">
    <property type="entry name" value="Cu_amine_oxidN1"/>
    <property type="match status" value="2"/>
</dbReference>
<dbReference type="SUPFAM" id="SSF69304">
    <property type="entry name" value="Tricorn protease N-terminal domain"/>
    <property type="match status" value="1"/>
</dbReference>
<dbReference type="InterPro" id="IPR036582">
    <property type="entry name" value="Mao_N_sf"/>
</dbReference>
<dbReference type="RefSeq" id="WP_066323359.1">
    <property type="nucleotide sequence ID" value="NZ_CP015438.1"/>
</dbReference>
<dbReference type="Gene3D" id="2.120.10.30">
    <property type="entry name" value="TolB, C-terminal domain"/>
    <property type="match status" value="1"/>
</dbReference>
<comment type="similarity">
    <text evidence="1">Belongs to the TolB family.</text>
</comment>
<sequence length="586" mass="64064">MKKAKKILVSALVASTLMNTPTIFETVKSEKVFAAAKSMKNTTSYSLYVNGRAATIETITVHGHILVDARELAHHFAATYAYNQKQHVHSIMIKSPKVEIKLKKNSTLMVVNGEKKKLSVATKWAANKLYVDPVPIVQALNGQLLVDQRGLVLSTTGSIKKIQSALNFDGVTKLINTVTFGKKTLYSVKDLATAFGASVSVDKKTSAITVNKETKKVILANFSDIININGKKLKMPSSTIVIQNIAYTDLDSFVRGLGGDTEGTFIATKGFLKGTNTNPQWVNSSLLLVTNEEDSTLKLIHVQSRKVVSSISQHDAVVSPDGQYIAYVSGDGLLYVMNLANGQTKQISNDDDVKVELTWSKDSKRLYFIHGSNNEAISMVSIDTGTITKIVDDKIKYKSDLHLSPDETKIVYTVAKEAKTNYTDDQKTDVDSIDTAGADPQLFMVDLTSDNKQPIQLTNSAENKINCNFVSNNQIIYLSASSESESLPSLKMIVGNKEETLLSNKNILDVTVANGIIYIVTEANGIYTVQTLHPETKSLNNLVRTKEEIKSLAVSPYNNQIAVTISTQSGEKVAILEKGQLVDVTK</sequence>
<dbReference type="InterPro" id="IPR012854">
    <property type="entry name" value="Cu_amine_oxidase-like_N"/>
</dbReference>
<keyword evidence="4" id="KW-1185">Reference proteome</keyword>
<evidence type="ECO:0000313" key="3">
    <source>
        <dbReference type="EMBL" id="ANB60282.1"/>
    </source>
</evidence>
<evidence type="ECO:0000259" key="2">
    <source>
        <dbReference type="Pfam" id="PF07833"/>
    </source>
</evidence>
<dbReference type="EMBL" id="CP015438">
    <property type="protein sequence ID" value="ANB60282.1"/>
    <property type="molecule type" value="Genomic_DNA"/>
</dbReference>
<reference evidence="3 4" key="1">
    <citation type="journal article" date="2006" name="Syst. Appl. Microbiol.">
        <title>Anoxybacillus amylolyticus sp. nov., a thermophilic amylase producing bacterium isolated from Mount Rittmann (Antarctica).</title>
        <authorList>
            <person name="Poli A."/>
            <person name="Esposito E."/>
            <person name="Lama L."/>
            <person name="Orlando P."/>
            <person name="Nicolaus G."/>
            <person name="de Appolonia F."/>
            <person name="Gambacorta A."/>
            <person name="Nicolaus B."/>
        </authorList>
    </citation>
    <scope>NUCLEOTIDE SEQUENCE [LARGE SCALE GENOMIC DNA]</scope>
    <source>
        <strain evidence="3 4">DSM 15939</strain>
    </source>
</reference>
<dbReference type="SUPFAM" id="SSF55383">
    <property type="entry name" value="Copper amine oxidase, domain N"/>
    <property type="match status" value="2"/>
</dbReference>
<feature type="domain" description="Copper amine oxidase-like N-terminal" evidence="2">
    <location>
        <begin position="179"/>
        <end position="260"/>
    </location>
</feature>
<dbReference type="OrthoDB" id="2768010at2"/>
<dbReference type="PANTHER" id="PTHR36842">
    <property type="entry name" value="PROTEIN TOLB HOMOLOG"/>
    <property type="match status" value="1"/>
</dbReference>
<dbReference type="Pfam" id="PF07676">
    <property type="entry name" value="PD40"/>
    <property type="match status" value="1"/>
</dbReference>
<dbReference type="PATRIC" id="fig|294699.3.peg.1246"/>
<name>A0A160F399_9BACL</name>
<feature type="domain" description="Copper amine oxidase-like N-terminal" evidence="2">
    <location>
        <begin position="49"/>
        <end position="144"/>
    </location>
</feature>
<dbReference type="Proteomes" id="UP000076865">
    <property type="component" value="Chromosome"/>
</dbReference>
<dbReference type="InterPro" id="IPR011659">
    <property type="entry name" value="WD40"/>
</dbReference>
<organism evidence="3 4">
    <name type="scientific">Anoxybacteroides amylolyticum</name>
    <dbReference type="NCBI Taxonomy" id="294699"/>
    <lineage>
        <taxon>Bacteria</taxon>
        <taxon>Bacillati</taxon>
        <taxon>Bacillota</taxon>
        <taxon>Bacilli</taxon>
        <taxon>Bacillales</taxon>
        <taxon>Anoxybacillaceae</taxon>
        <taxon>Anoxybacteroides</taxon>
    </lineage>
</organism>
<accession>A0A160F399</accession>
<protein>
    <submittedName>
        <fullName evidence="3">WD40-like Beta Propeller Repeat family protein</fullName>
    </submittedName>
</protein>
<dbReference type="Gene3D" id="3.30.457.10">
    <property type="entry name" value="Copper amine oxidase-like, N-terminal domain"/>
    <property type="match status" value="2"/>
</dbReference>
<dbReference type="PANTHER" id="PTHR36842:SF1">
    <property type="entry name" value="PROTEIN TOLB"/>
    <property type="match status" value="1"/>
</dbReference>